<dbReference type="PANTHER" id="PTHR35867">
    <property type="entry name" value="PROTEIN RSEC"/>
    <property type="match status" value="1"/>
</dbReference>
<feature type="transmembrane region" description="Helical" evidence="1">
    <location>
        <begin position="82"/>
        <end position="100"/>
    </location>
</feature>
<keyword evidence="1" id="KW-0472">Membrane</keyword>
<feature type="transmembrane region" description="Helical" evidence="1">
    <location>
        <begin position="106"/>
        <end position="126"/>
    </location>
</feature>
<evidence type="ECO:0000313" key="3">
    <source>
        <dbReference type="Proteomes" id="UP001302477"/>
    </source>
</evidence>
<dbReference type="InterPro" id="IPR007359">
    <property type="entry name" value="SigmaE_reg_RseC_MucC"/>
</dbReference>
<sequence length="158" mass="16686">MIEERGRVVALDDSGIWVETVQRSSCNGCAAKSGCGTGLLGDFWSRASQVRVAVAPPALDTVRLHDTVVIGIAENTLASSALIVYLLPLVTLVLGAVIGQSMGTEAWAILGALVGLALGALAIRLYSHLNRANPALTPQFLRLEREYACTTIPTTEAR</sequence>
<dbReference type="AlphaFoldDB" id="A0AAU0N1Z7"/>
<dbReference type="KEGG" id="mpaf:R5R33_02660"/>
<keyword evidence="1" id="KW-0812">Transmembrane</keyword>
<dbReference type="PANTHER" id="PTHR35867:SF1">
    <property type="entry name" value="PROTEIN RSEC"/>
    <property type="match status" value="1"/>
</dbReference>
<dbReference type="Pfam" id="PF04246">
    <property type="entry name" value="RseC_MucC"/>
    <property type="match status" value="1"/>
</dbReference>
<dbReference type="RefSeq" id="WP_318954519.1">
    <property type="nucleotide sequence ID" value="NZ_CP137555.1"/>
</dbReference>
<evidence type="ECO:0000256" key="1">
    <source>
        <dbReference type="SAM" id="Phobius"/>
    </source>
</evidence>
<gene>
    <name evidence="2" type="ORF">R5R33_02660</name>
</gene>
<dbReference type="PIRSF" id="PIRSF004923">
    <property type="entry name" value="RseC"/>
    <property type="match status" value="1"/>
</dbReference>
<dbReference type="InterPro" id="IPR026268">
    <property type="entry name" value="RseC"/>
</dbReference>
<protein>
    <submittedName>
        <fullName evidence="2">SoxR reducing system RseC family protein</fullName>
    </submittedName>
</protein>
<keyword evidence="1" id="KW-1133">Transmembrane helix</keyword>
<accession>A0AAU0N1Z7</accession>
<organism evidence="2 3">
    <name type="scientific">Microbulbifer pacificus</name>
    <dbReference type="NCBI Taxonomy" id="407164"/>
    <lineage>
        <taxon>Bacteria</taxon>
        <taxon>Pseudomonadati</taxon>
        <taxon>Pseudomonadota</taxon>
        <taxon>Gammaproteobacteria</taxon>
        <taxon>Cellvibrionales</taxon>
        <taxon>Microbulbiferaceae</taxon>
        <taxon>Microbulbifer</taxon>
    </lineage>
</organism>
<dbReference type="Proteomes" id="UP001302477">
    <property type="component" value="Chromosome"/>
</dbReference>
<name>A0AAU0N1Z7_9GAMM</name>
<proteinExistence type="predicted"/>
<evidence type="ECO:0000313" key="2">
    <source>
        <dbReference type="EMBL" id="WOX06059.1"/>
    </source>
</evidence>
<keyword evidence="3" id="KW-1185">Reference proteome</keyword>
<dbReference type="EMBL" id="CP137555">
    <property type="protein sequence ID" value="WOX06059.1"/>
    <property type="molecule type" value="Genomic_DNA"/>
</dbReference>
<reference evidence="2 3" key="1">
    <citation type="submission" date="2023-10" db="EMBL/GenBank/DDBJ databases">
        <title>Description of Microbulbifer bruguierae sp. nov., isolated from the sediments of mangrove plant Bruguiera sexangula and comparative genomic analyses of the genus Microbulbifer.</title>
        <authorList>
            <person name="Long M."/>
        </authorList>
    </citation>
    <scope>NUCLEOTIDE SEQUENCE [LARGE SCALE GENOMIC DNA]</scope>
    <source>
        <strain evidence="2 3">SPO729</strain>
    </source>
</reference>